<dbReference type="UniPathway" id="UPA00143"/>
<organism evidence="7 8">
    <name type="scientific">Phoenix dactylifera</name>
    <name type="common">Date palm</name>
    <dbReference type="NCBI Taxonomy" id="42345"/>
    <lineage>
        <taxon>Eukaryota</taxon>
        <taxon>Viridiplantae</taxon>
        <taxon>Streptophyta</taxon>
        <taxon>Embryophyta</taxon>
        <taxon>Tracheophyta</taxon>
        <taxon>Spermatophyta</taxon>
        <taxon>Magnoliopsida</taxon>
        <taxon>Liliopsida</taxon>
        <taxon>Arecaceae</taxon>
        <taxon>Coryphoideae</taxon>
        <taxon>Phoeniceae</taxon>
        <taxon>Phoenix</taxon>
    </lineage>
</organism>
<dbReference type="PROSITE" id="PS51698">
    <property type="entry name" value="U_BOX"/>
    <property type="match status" value="1"/>
</dbReference>
<evidence type="ECO:0000313" key="8">
    <source>
        <dbReference type="RefSeq" id="XP_008812599.1"/>
    </source>
</evidence>
<dbReference type="InterPro" id="IPR045185">
    <property type="entry name" value="PUB22/23/24-like"/>
</dbReference>
<dbReference type="SUPFAM" id="SSF48371">
    <property type="entry name" value="ARM repeat"/>
    <property type="match status" value="1"/>
</dbReference>
<accession>A0A8B7D4E4</accession>
<proteinExistence type="predicted"/>
<reference evidence="8" key="2">
    <citation type="submission" date="2025-08" db="UniProtKB">
        <authorList>
            <consortium name="RefSeq"/>
        </authorList>
    </citation>
    <scope>IDENTIFICATION</scope>
    <source>
        <tissue evidence="8">Young leaves</tissue>
    </source>
</reference>
<dbReference type="SUPFAM" id="SSF57850">
    <property type="entry name" value="RING/U-box"/>
    <property type="match status" value="1"/>
</dbReference>
<evidence type="ECO:0000256" key="1">
    <source>
        <dbReference type="ARBA" id="ARBA00000900"/>
    </source>
</evidence>
<dbReference type="FunFam" id="3.30.40.10:FF:000442">
    <property type="entry name" value="RING-type E3 ubiquitin transferase"/>
    <property type="match status" value="1"/>
</dbReference>
<evidence type="ECO:0000259" key="6">
    <source>
        <dbReference type="PROSITE" id="PS51698"/>
    </source>
</evidence>
<dbReference type="PANTHER" id="PTHR22849">
    <property type="entry name" value="WDSAM1 PROTEIN"/>
    <property type="match status" value="1"/>
</dbReference>
<dbReference type="GeneID" id="103723464"/>
<dbReference type="KEGG" id="pda:103723464"/>
<dbReference type="GO" id="GO:0016567">
    <property type="term" value="P:protein ubiquitination"/>
    <property type="evidence" value="ECO:0007669"/>
    <property type="project" value="UniProtKB-UniRule"/>
</dbReference>
<evidence type="ECO:0000256" key="2">
    <source>
        <dbReference type="ARBA" id="ARBA00004906"/>
    </source>
</evidence>
<evidence type="ECO:0000313" key="7">
    <source>
        <dbReference type="Proteomes" id="UP000228380"/>
    </source>
</evidence>
<dbReference type="GO" id="GO:0061630">
    <property type="term" value="F:ubiquitin protein ligase activity"/>
    <property type="evidence" value="ECO:0007669"/>
    <property type="project" value="UniProtKB-UniRule"/>
</dbReference>
<dbReference type="Pfam" id="PF04564">
    <property type="entry name" value="U-box"/>
    <property type="match status" value="1"/>
</dbReference>
<dbReference type="CDD" id="cd16664">
    <property type="entry name" value="RING-Ubox_PUB"/>
    <property type="match status" value="1"/>
</dbReference>
<dbReference type="InterPro" id="IPR003613">
    <property type="entry name" value="Ubox_domain"/>
</dbReference>
<comment type="function">
    <text evidence="5">Functions as an E3 ubiquitin ligase.</text>
</comment>
<gene>
    <name evidence="8" type="primary">LOC103723464</name>
</gene>
<dbReference type="RefSeq" id="XP_008812599.1">
    <property type="nucleotide sequence ID" value="XM_008814377.2"/>
</dbReference>
<dbReference type="SMART" id="SM00504">
    <property type="entry name" value="Ubox"/>
    <property type="match status" value="1"/>
</dbReference>
<dbReference type="Gene3D" id="3.30.40.10">
    <property type="entry name" value="Zinc/RING finger domain, C3HC4 (zinc finger)"/>
    <property type="match status" value="1"/>
</dbReference>
<dbReference type="InterPro" id="IPR058678">
    <property type="entry name" value="ARM_PUB"/>
</dbReference>
<feature type="domain" description="U-box" evidence="6">
    <location>
        <begin position="30"/>
        <end position="104"/>
    </location>
</feature>
<dbReference type="OrthoDB" id="10064100at2759"/>
<dbReference type="InterPro" id="IPR011989">
    <property type="entry name" value="ARM-like"/>
</dbReference>
<keyword evidence="3 5" id="KW-0808">Transferase</keyword>
<sequence length="447" mass="48773">MASARRALKSGLQIPFIKRNPIKNLSTELSIPTHFRCPISLELMKDPVTAPTGITYDRQNIETWLKLGNQTCPVTNQALKNEDLIPNHSLRRMIQDWCVAHRSSGVERIPTPRIPVTPAQVSELLSEIASSSRHGDPRRCCELAAKITALGRESERNRLCIVSCGSGRILSNSFRELARGSAAVNSTTGVMEEILSALVGLFPLDSEAHGHVGAPESLESIVSILKTGDLAGKLNAALVLKELAASLDAEQINAVAETDGLIEALVKLVEKPVSPQTTKTSLVTTFYLVSSNESTAAKFVDMGLVSVLLEILVDWEKSMYEKALGVLDAVLDYRRGREMAYGHSLTVPVLVKKMFRVSDMATEFAVSALWKLGKNYKEEGGERAGEEGFLVQALEVGAFQKLLLLLQVGCSGTTKEKASELLKLLNGSRERVECTETADFKGLKRPF</sequence>
<name>A0A8B7D4E4_PHODC</name>
<dbReference type="InterPro" id="IPR013083">
    <property type="entry name" value="Znf_RING/FYVE/PHD"/>
</dbReference>
<protein>
    <recommendedName>
        <fullName evidence="5 6">U-box domain-containing protein</fullName>
        <ecNumber evidence="5">2.3.2.27</ecNumber>
    </recommendedName>
    <alternativeName>
        <fullName evidence="5">RING-type E3 ubiquitin transferase PUB</fullName>
    </alternativeName>
</protein>
<keyword evidence="7" id="KW-1185">Reference proteome</keyword>
<dbReference type="InterPro" id="IPR045210">
    <property type="entry name" value="RING-Ubox_PUB"/>
</dbReference>
<evidence type="ECO:0000256" key="4">
    <source>
        <dbReference type="ARBA" id="ARBA00022786"/>
    </source>
</evidence>
<dbReference type="Gene3D" id="1.25.10.10">
    <property type="entry name" value="Leucine-rich Repeat Variant"/>
    <property type="match status" value="1"/>
</dbReference>
<reference evidence="7" key="1">
    <citation type="journal article" date="2019" name="Nat. Commun.">
        <title>Genome-wide association mapping of date palm fruit traits.</title>
        <authorList>
            <person name="Hazzouri K.M."/>
            <person name="Gros-Balthazard M."/>
            <person name="Flowers J.M."/>
            <person name="Copetti D."/>
            <person name="Lemansour A."/>
            <person name="Lebrun M."/>
            <person name="Masmoudi K."/>
            <person name="Ferrand S."/>
            <person name="Dhar M.I."/>
            <person name="Fresquez Z.A."/>
            <person name="Rosas U."/>
            <person name="Zhang J."/>
            <person name="Talag J."/>
            <person name="Lee S."/>
            <person name="Kudrna D."/>
            <person name="Powell R.F."/>
            <person name="Leitch I.J."/>
            <person name="Krueger R.R."/>
            <person name="Wing R.A."/>
            <person name="Amiri K.M.A."/>
            <person name="Purugganan M.D."/>
        </authorList>
    </citation>
    <scope>NUCLEOTIDE SEQUENCE [LARGE SCALE GENOMIC DNA]</scope>
    <source>
        <strain evidence="7">cv. Khalas</strain>
    </source>
</reference>
<dbReference type="Proteomes" id="UP000228380">
    <property type="component" value="Chromosome 4"/>
</dbReference>
<dbReference type="PANTHER" id="PTHR22849:SF161">
    <property type="entry name" value="U-BOX DOMAIN-CONTAINING PROTEIN"/>
    <property type="match status" value="1"/>
</dbReference>
<dbReference type="Pfam" id="PF25598">
    <property type="entry name" value="ARM_PUB"/>
    <property type="match status" value="1"/>
</dbReference>
<evidence type="ECO:0000256" key="3">
    <source>
        <dbReference type="ARBA" id="ARBA00022679"/>
    </source>
</evidence>
<dbReference type="InterPro" id="IPR016024">
    <property type="entry name" value="ARM-type_fold"/>
</dbReference>
<comment type="catalytic activity">
    <reaction evidence="1 5">
        <text>S-ubiquitinyl-[E2 ubiquitin-conjugating enzyme]-L-cysteine + [acceptor protein]-L-lysine = [E2 ubiquitin-conjugating enzyme]-L-cysteine + N(6)-ubiquitinyl-[acceptor protein]-L-lysine.</text>
        <dbReference type="EC" id="2.3.2.27"/>
    </reaction>
</comment>
<comment type="pathway">
    <text evidence="2 5">Protein modification; protein ubiquitination.</text>
</comment>
<dbReference type="EC" id="2.3.2.27" evidence="5"/>
<evidence type="ECO:0000256" key="5">
    <source>
        <dbReference type="RuleBase" id="RU369093"/>
    </source>
</evidence>
<dbReference type="AlphaFoldDB" id="A0A8B7D4E4"/>
<keyword evidence="4 5" id="KW-0833">Ubl conjugation pathway</keyword>